<dbReference type="RefSeq" id="WP_019469860.1">
    <property type="nucleotide sequence ID" value="NZ_BKAS01000002.1"/>
</dbReference>
<accession>A0A0M2P1Q0</accession>
<reference evidence="2 3" key="1">
    <citation type="submission" date="2015-03" db="EMBL/GenBank/DDBJ databases">
        <title>Genome Assembly of Staphylococcus cohnii subsp. cohnii strain G22B2.</title>
        <authorList>
            <person name="Nair G."/>
            <person name="Kaur G."/>
            <person name="Khatri I."/>
            <person name="Singh N.K."/>
            <person name="Sathyabama S."/>
            <person name="Maurya S.K."/>
            <person name="Subramanian S."/>
            <person name="Agrewala J.N."/>
            <person name="Mayilraj S."/>
        </authorList>
    </citation>
    <scope>NUCLEOTIDE SEQUENCE [LARGE SCALE GENOMIC DNA]</scope>
    <source>
        <strain evidence="2 3">G22B2</strain>
    </source>
</reference>
<sequence length="48" mass="5501">MKFLSKVFATIASFIVDVIGGSFFSYLADITFLNNVFYKKDNKTKKKD</sequence>
<keyword evidence="1" id="KW-1133">Transmembrane helix</keyword>
<dbReference type="EMBL" id="LAKJ01000012">
    <property type="protein sequence ID" value="KKI63853.1"/>
    <property type="molecule type" value="Genomic_DNA"/>
</dbReference>
<gene>
    <name evidence="2" type="ORF">UF66_0342</name>
</gene>
<organism evidence="2 3">
    <name type="scientific">Staphylococcus cohnii subsp. cohnii</name>
    <dbReference type="NCBI Taxonomy" id="74704"/>
    <lineage>
        <taxon>Bacteria</taxon>
        <taxon>Bacillati</taxon>
        <taxon>Bacillota</taxon>
        <taxon>Bacilli</taxon>
        <taxon>Bacillales</taxon>
        <taxon>Staphylococcaceae</taxon>
        <taxon>Staphylococcus</taxon>
        <taxon>Staphylococcus cohnii species complex</taxon>
    </lineage>
</organism>
<evidence type="ECO:0000313" key="3">
    <source>
        <dbReference type="Proteomes" id="UP000034455"/>
    </source>
</evidence>
<name>A0A0M2P1Q0_STACC</name>
<dbReference type="AlphaFoldDB" id="A0A0M2P1Q0"/>
<feature type="transmembrane region" description="Helical" evidence="1">
    <location>
        <begin position="7"/>
        <end position="28"/>
    </location>
</feature>
<dbReference type="PATRIC" id="fig|74704.6.peg.353"/>
<keyword evidence="1" id="KW-0472">Membrane</keyword>
<dbReference type="Proteomes" id="UP000034455">
    <property type="component" value="Unassembled WGS sequence"/>
</dbReference>
<evidence type="ECO:0000313" key="2">
    <source>
        <dbReference type="EMBL" id="KKI63853.1"/>
    </source>
</evidence>
<protein>
    <submittedName>
        <fullName evidence="2">Uncharacterized protein</fullName>
    </submittedName>
</protein>
<proteinExistence type="predicted"/>
<keyword evidence="1" id="KW-0812">Transmembrane</keyword>
<comment type="caution">
    <text evidence="2">The sequence shown here is derived from an EMBL/GenBank/DDBJ whole genome shotgun (WGS) entry which is preliminary data.</text>
</comment>
<evidence type="ECO:0000256" key="1">
    <source>
        <dbReference type="SAM" id="Phobius"/>
    </source>
</evidence>